<evidence type="ECO:0000256" key="3">
    <source>
        <dbReference type="ARBA" id="ARBA00022963"/>
    </source>
</evidence>
<evidence type="ECO:0000313" key="10">
    <source>
        <dbReference type="Proteomes" id="UP001515480"/>
    </source>
</evidence>
<feature type="short sequence motif" description="GXSXG" evidence="5">
    <location>
        <begin position="280"/>
        <end position="284"/>
    </location>
</feature>
<dbReference type="PANTHER" id="PTHR14226">
    <property type="entry name" value="NEUROPATHY TARGET ESTERASE/SWISS CHEESE D.MELANOGASTER"/>
    <property type="match status" value="1"/>
</dbReference>
<proteinExistence type="inferred from homology"/>
<protein>
    <recommendedName>
        <fullName evidence="7">PNPLA domain-containing protein</fullName>
    </recommendedName>
</protein>
<feature type="transmembrane region" description="Helical" evidence="6">
    <location>
        <begin position="79"/>
        <end position="107"/>
    </location>
</feature>
<dbReference type="EMBL" id="JBGBPQ010000002">
    <property type="protein sequence ID" value="KAL1527921.1"/>
    <property type="molecule type" value="Genomic_DNA"/>
</dbReference>
<dbReference type="InterPro" id="IPR050301">
    <property type="entry name" value="NTE"/>
</dbReference>
<dbReference type="AlphaFoldDB" id="A0AB34K1R5"/>
<feature type="active site" description="Nucleophile" evidence="5">
    <location>
        <position position="282"/>
    </location>
</feature>
<keyword evidence="3 5" id="KW-0442">Lipid degradation</keyword>
<dbReference type="PANTHER" id="PTHR14226:SF66">
    <property type="entry name" value="TRIACYLGLYCEROL LIPASE PTL2"/>
    <property type="match status" value="1"/>
</dbReference>
<evidence type="ECO:0000256" key="6">
    <source>
        <dbReference type="SAM" id="Phobius"/>
    </source>
</evidence>
<dbReference type="PROSITE" id="PS51635">
    <property type="entry name" value="PNPLA"/>
    <property type="match status" value="1"/>
</dbReference>
<accession>A0AB34K1R5</accession>
<evidence type="ECO:0000259" key="7">
    <source>
        <dbReference type="PROSITE" id="PS51635"/>
    </source>
</evidence>
<comment type="similarity">
    <text evidence="1">Belongs to the PLPL family.</text>
</comment>
<feature type="transmembrane region" description="Helical" evidence="6">
    <location>
        <begin position="52"/>
        <end position="73"/>
    </location>
</feature>
<evidence type="ECO:0000256" key="2">
    <source>
        <dbReference type="ARBA" id="ARBA00022801"/>
    </source>
</evidence>
<dbReference type="InterPro" id="IPR002641">
    <property type="entry name" value="PNPLA_dom"/>
</dbReference>
<comment type="caution">
    <text evidence="8">The sequence shown here is derived from an EMBL/GenBank/DDBJ whole genome shotgun (WGS) entry which is preliminary data.</text>
</comment>
<keyword evidence="10" id="KW-1185">Reference proteome</keyword>
<evidence type="ECO:0000313" key="8">
    <source>
        <dbReference type="EMBL" id="KAL1527914.1"/>
    </source>
</evidence>
<evidence type="ECO:0000256" key="1">
    <source>
        <dbReference type="ARBA" id="ARBA00006104"/>
    </source>
</evidence>
<dbReference type="Proteomes" id="UP001515480">
    <property type="component" value="Unassembled WGS sequence"/>
</dbReference>
<keyword evidence="4 5" id="KW-0443">Lipid metabolism</keyword>
<dbReference type="InterPro" id="IPR016035">
    <property type="entry name" value="Acyl_Trfase/lysoPLipase"/>
</dbReference>
<dbReference type="Gene3D" id="3.40.1090.10">
    <property type="entry name" value="Cytosolic phospholipase A2 catalytic domain"/>
    <property type="match status" value="2"/>
</dbReference>
<evidence type="ECO:0000256" key="4">
    <source>
        <dbReference type="ARBA" id="ARBA00023098"/>
    </source>
</evidence>
<keyword evidence="6" id="KW-0812">Transmembrane</keyword>
<evidence type="ECO:0000256" key="5">
    <source>
        <dbReference type="PROSITE-ProRule" id="PRU01161"/>
    </source>
</evidence>
<dbReference type="EMBL" id="JBGBPQ010000002">
    <property type="protein sequence ID" value="KAL1527914.1"/>
    <property type="molecule type" value="Genomic_DNA"/>
</dbReference>
<gene>
    <name evidence="8" type="ORF">AB1Y20_009287</name>
    <name evidence="9" type="ORF">AB1Y20_009294</name>
</gene>
<dbReference type="GO" id="GO:0016042">
    <property type="term" value="P:lipid catabolic process"/>
    <property type="evidence" value="ECO:0007669"/>
    <property type="project" value="UniProtKB-UniRule"/>
</dbReference>
<keyword evidence="6" id="KW-1133">Transmembrane helix</keyword>
<reference evidence="8 10" key="1">
    <citation type="journal article" date="2024" name="Science">
        <title>Giant polyketide synthase enzymes in the biosynthesis of giant marine polyether toxins.</title>
        <authorList>
            <person name="Fallon T.R."/>
            <person name="Shende V.V."/>
            <person name="Wierzbicki I.H."/>
            <person name="Pendleton A.L."/>
            <person name="Watervoot N.F."/>
            <person name="Auber R.P."/>
            <person name="Gonzalez D.J."/>
            <person name="Wisecaver J.H."/>
            <person name="Moore B.S."/>
        </authorList>
    </citation>
    <scope>NUCLEOTIDE SEQUENCE [LARGE SCALE GENOMIC DNA]</scope>
    <source>
        <strain evidence="8 10">12B1</strain>
    </source>
</reference>
<dbReference type="SUPFAM" id="SSF52151">
    <property type="entry name" value="FabD/lysophospholipase-like"/>
    <property type="match status" value="1"/>
</dbReference>
<dbReference type="Pfam" id="PF11815">
    <property type="entry name" value="DUF3336"/>
    <property type="match status" value="1"/>
</dbReference>
<feature type="transmembrane region" description="Helical" evidence="6">
    <location>
        <begin position="243"/>
        <end position="263"/>
    </location>
</feature>
<feature type="domain" description="PNPLA" evidence="7">
    <location>
        <begin position="249"/>
        <end position="453"/>
    </location>
</feature>
<keyword evidence="6" id="KW-0472">Membrane</keyword>
<dbReference type="GO" id="GO:0004806">
    <property type="term" value="F:triacylglycerol lipase activity"/>
    <property type="evidence" value="ECO:0007669"/>
    <property type="project" value="InterPro"/>
</dbReference>
<comment type="caution">
    <text evidence="5">Lacks conserved residue(s) required for the propagation of feature annotation.</text>
</comment>
<organism evidence="8 10">
    <name type="scientific">Prymnesium parvum</name>
    <name type="common">Toxic golden alga</name>
    <dbReference type="NCBI Taxonomy" id="97485"/>
    <lineage>
        <taxon>Eukaryota</taxon>
        <taxon>Haptista</taxon>
        <taxon>Haptophyta</taxon>
        <taxon>Prymnesiophyceae</taxon>
        <taxon>Prymnesiales</taxon>
        <taxon>Prymnesiaceae</taxon>
        <taxon>Prymnesium</taxon>
    </lineage>
</organism>
<dbReference type="InterPro" id="IPR021771">
    <property type="entry name" value="Triacylglycerol_lipase_N"/>
</dbReference>
<keyword evidence="2 5" id="KW-0378">Hydrolase</keyword>
<sequence>MNASLPSWLPARILPHALVEAATSAEVILGMVLGEQGTLAIKVIDELTSASALNTILAAVALLCLAFGSHHILRWPIFYLISGLMAFDLACYAIVRLMILLVDFFYVTTRKTERMLKAATTYESWLAAAELADRSEGRDVWRAEHPTKLYDWRHTLSTTSRLRNARLADDARTVSQMLLHCLKPGHLGNLEHQLYCQARAGTKVAIDELTQELCTSLRWLAARRGTAEFTEARQHFLKIACSVYGTSALVLSGGAIFGVYHFGVVKGLLIRGTLPRIISGASAGAVVAATACCRTDEELRFVLEDEKDLYREMGSHGPLYGSLFWKLQQLWRNGVIYDWRDFHQHMFWFTQGMTFKEAYLKTGRILNICCTPLRSRGARAPPLMLNYLDTPNVDIASAVCASSCLPGLTHPVELLEKKEDGTLRPYHDADDCNDRISMRDGSFERDVPLQQLASLFGVTFTIVSQVNPHVLPFWAHVRGRPGRPSGGRRKAGGWRGGFLLGAMEISIKEDLRRHLMTLQRLELLVNLFGVDWSQIWLQPQEGSVTLTPSDVYISDYLHTFENLRSPEILSRFIREMERAVWEADANIQTRMRVEVALANACKECGLSPFTNAINPPTSATPTATTCVIS</sequence>
<evidence type="ECO:0000313" key="9">
    <source>
        <dbReference type="EMBL" id="KAL1527921.1"/>
    </source>
</evidence>
<feature type="active site" description="Proton acceptor" evidence="5">
    <location>
        <position position="440"/>
    </location>
</feature>
<name>A0AB34K1R5_PRYPA</name>
<dbReference type="Pfam" id="PF01734">
    <property type="entry name" value="Patatin"/>
    <property type="match status" value="1"/>
</dbReference>